<dbReference type="EMBL" id="LVLJ01001322">
    <property type="protein sequence ID" value="OAE30473.1"/>
    <property type="molecule type" value="Genomic_DNA"/>
</dbReference>
<comment type="caution">
    <text evidence="3">The sequence shown here is derived from an EMBL/GenBank/DDBJ whole genome shotgun (WGS) entry which is preliminary data.</text>
</comment>
<gene>
    <name evidence="3" type="ORF">AXG93_942s1160</name>
</gene>
<proteinExistence type="predicted"/>
<evidence type="ECO:0000256" key="1">
    <source>
        <dbReference type="PROSITE-ProRule" id="PRU00047"/>
    </source>
</evidence>
<accession>A0A176WCT1</accession>
<dbReference type="GO" id="GO:0003676">
    <property type="term" value="F:nucleic acid binding"/>
    <property type="evidence" value="ECO:0007669"/>
    <property type="project" value="InterPro"/>
</dbReference>
<evidence type="ECO:0000313" key="4">
    <source>
        <dbReference type="Proteomes" id="UP000077202"/>
    </source>
</evidence>
<keyword evidence="1" id="KW-0863">Zinc-finger</keyword>
<organism evidence="3 4">
    <name type="scientific">Marchantia polymorpha subsp. ruderalis</name>
    <dbReference type="NCBI Taxonomy" id="1480154"/>
    <lineage>
        <taxon>Eukaryota</taxon>
        <taxon>Viridiplantae</taxon>
        <taxon>Streptophyta</taxon>
        <taxon>Embryophyta</taxon>
        <taxon>Marchantiophyta</taxon>
        <taxon>Marchantiopsida</taxon>
        <taxon>Marchantiidae</taxon>
        <taxon>Marchantiales</taxon>
        <taxon>Marchantiaceae</taxon>
        <taxon>Marchantia</taxon>
    </lineage>
</organism>
<dbReference type="AlphaFoldDB" id="A0A176WCT1"/>
<evidence type="ECO:0000313" key="3">
    <source>
        <dbReference type="EMBL" id="OAE30473.1"/>
    </source>
</evidence>
<feature type="domain" description="CCHC-type" evidence="2">
    <location>
        <begin position="73"/>
        <end position="86"/>
    </location>
</feature>
<name>A0A176WCT1_MARPO</name>
<dbReference type="Gene3D" id="4.10.60.10">
    <property type="entry name" value="Zinc finger, CCHC-type"/>
    <property type="match status" value="1"/>
</dbReference>
<dbReference type="Proteomes" id="UP000077202">
    <property type="component" value="Unassembled WGS sequence"/>
</dbReference>
<dbReference type="SMART" id="SM00343">
    <property type="entry name" value="ZnF_C2HC"/>
    <property type="match status" value="1"/>
</dbReference>
<dbReference type="InterPro" id="IPR036875">
    <property type="entry name" value="Znf_CCHC_sf"/>
</dbReference>
<sequence>MTLLESLPPSYEYLITALETKSREELTMDYVTTRLMHEVSKLKEKDPQSEDAAMMLRQGKMDTSSSRQSGRTCFYCGKPGHIVRFCYKAKNKEREHAKIVKDDHDFAFTVQHTSYARSMSEWIMDSGATKHMISYWLTFDTYEIYAVNLVHQVNHIHSVYLYNMQVIQIALPRCNGKGMIIGSPNDAFVDVELYFQTA</sequence>
<keyword evidence="1" id="KW-0862">Zinc</keyword>
<protein>
    <recommendedName>
        <fullName evidence="2">CCHC-type domain-containing protein</fullName>
    </recommendedName>
</protein>
<dbReference type="InterPro" id="IPR001878">
    <property type="entry name" value="Znf_CCHC"/>
</dbReference>
<keyword evidence="4" id="KW-1185">Reference proteome</keyword>
<dbReference type="PROSITE" id="PS50158">
    <property type="entry name" value="ZF_CCHC"/>
    <property type="match status" value="1"/>
</dbReference>
<reference evidence="3" key="1">
    <citation type="submission" date="2016-03" db="EMBL/GenBank/DDBJ databases">
        <title>Mechanisms controlling the formation of the plant cell surface in tip-growing cells are functionally conserved among land plants.</title>
        <authorList>
            <person name="Honkanen S."/>
            <person name="Jones V.A."/>
            <person name="Morieri G."/>
            <person name="Champion C."/>
            <person name="Hetherington A.J."/>
            <person name="Kelly S."/>
            <person name="Saint-Marcoux D."/>
            <person name="Proust H."/>
            <person name="Prescott H."/>
            <person name="Dolan L."/>
        </authorList>
    </citation>
    <scope>NUCLEOTIDE SEQUENCE [LARGE SCALE GENOMIC DNA]</scope>
    <source>
        <tissue evidence="3">Whole gametophyte</tissue>
    </source>
</reference>
<keyword evidence="1" id="KW-0479">Metal-binding</keyword>
<evidence type="ECO:0000259" key="2">
    <source>
        <dbReference type="PROSITE" id="PS50158"/>
    </source>
</evidence>
<dbReference type="GO" id="GO:0008270">
    <property type="term" value="F:zinc ion binding"/>
    <property type="evidence" value="ECO:0007669"/>
    <property type="project" value="UniProtKB-KW"/>
</dbReference>
<dbReference type="SUPFAM" id="SSF57756">
    <property type="entry name" value="Retrovirus zinc finger-like domains"/>
    <property type="match status" value="1"/>
</dbReference>